<protein>
    <submittedName>
        <fullName evidence="1">Sulfatase-like hydrolase/transferase</fullName>
    </submittedName>
</protein>
<keyword evidence="2" id="KW-1185">Reference proteome</keyword>
<sequence>MIKRAADSGYMVGYVGKWHIGAKGPRLRGAEFVTGKSETVPRKLKPRVPRDRQQGIAHYHAGGLDDNGEKHQYYQTLDGTYDDTHAAEKVRDGQKMLRKAAKDERPFFGVISFNQPHPAYRVPEPYASMFDPRKIELP</sequence>
<accession>A0ABU3ST31</accession>
<dbReference type="EMBL" id="JAWDIO010000002">
    <property type="protein sequence ID" value="MDU0353168.1"/>
    <property type="molecule type" value="Genomic_DNA"/>
</dbReference>
<dbReference type="RefSeq" id="WP_316024860.1">
    <property type="nucleotide sequence ID" value="NZ_JAWDIO010000002.1"/>
</dbReference>
<organism evidence="1 2">
    <name type="scientific">Paraglaciecola aquimarina</name>
    <dbReference type="NCBI Taxonomy" id="1235557"/>
    <lineage>
        <taxon>Bacteria</taxon>
        <taxon>Pseudomonadati</taxon>
        <taxon>Pseudomonadota</taxon>
        <taxon>Gammaproteobacteria</taxon>
        <taxon>Alteromonadales</taxon>
        <taxon>Alteromonadaceae</taxon>
        <taxon>Paraglaciecola</taxon>
    </lineage>
</organism>
<dbReference type="Proteomes" id="UP001247805">
    <property type="component" value="Unassembled WGS sequence"/>
</dbReference>
<proteinExistence type="predicted"/>
<gene>
    <name evidence="1" type="ORF">RS130_03775</name>
</gene>
<evidence type="ECO:0000313" key="2">
    <source>
        <dbReference type="Proteomes" id="UP001247805"/>
    </source>
</evidence>
<name>A0ABU3ST31_9ALTE</name>
<reference evidence="1 2" key="1">
    <citation type="submission" date="2023-10" db="EMBL/GenBank/DDBJ databases">
        <title>Glaciecola aquimarina strain GGW-M5 nov., isolated from a coastal seawater.</title>
        <authorList>
            <person name="Bayburt H."/>
            <person name="Kim J.M."/>
            <person name="Choi B.J."/>
            <person name="Jeon C.O."/>
        </authorList>
    </citation>
    <scope>NUCLEOTIDE SEQUENCE [LARGE SCALE GENOMIC DNA]</scope>
    <source>
        <strain evidence="1 2">KCTC 32108</strain>
    </source>
</reference>
<dbReference type="InterPro" id="IPR017850">
    <property type="entry name" value="Alkaline_phosphatase_core_sf"/>
</dbReference>
<comment type="caution">
    <text evidence="1">The sequence shown here is derived from an EMBL/GenBank/DDBJ whole genome shotgun (WGS) entry which is preliminary data.</text>
</comment>
<dbReference type="Gene3D" id="3.40.720.10">
    <property type="entry name" value="Alkaline Phosphatase, subunit A"/>
    <property type="match status" value="1"/>
</dbReference>
<evidence type="ECO:0000313" key="1">
    <source>
        <dbReference type="EMBL" id="MDU0353168.1"/>
    </source>
</evidence>
<dbReference type="SUPFAM" id="SSF53649">
    <property type="entry name" value="Alkaline phosphatase-like"/>
    <property type="match status" value="1"/>
</dbReference>